<keyword evidence="2" id="KW-0732">Signal</keyword>
<feature type="compositionally biased region" description="Low complexity" evidence="1">
    <location>
        <begin position="117"/>
        <end position="133"/>
    </location>
</feature>
<reference evidence="4" key="2">
    <citation type="submission" date="2015-08" db="UniProtKB">
        <authorList>
            <consortium name="WormBaseParasite"/>
        </authorList>
    </citation>
    <scope>IDENTIFICATION</scope>
</reference>
<feature type="region of interest" description="Disordered" evidence="1">
    <location>
        <begin position="50"/>
        <end position="82"/>
    </location>
</feature>
<feature type="compositionally biased region" description="Basic residues" evidence="1">
    <location>
        <begin position="62"/>
        <end position="73"/>
    </location>
</feature>
<keyword evidence="3" id="KW-1185">Reference proteome</keyword>
<feature type="chain" id="PRO_5005330009" evidence="2">
    <location>
        <begin position="22"/>
        <end position="153"/>
    </location>
</feature>
<organism evidence="3 4">
    <name type="scientific">Strongyloides venezuelensis</name>
    <name type="common">Threadworm</name>
    <dbReference type="NCBI Taxonomy" id="75913"/>
    <lineage>
        <taxon>Eukaryota</taxon>
        <taxon>Metazoa</taxon>
        <taxon>Ecdysozoa</taxon>
        <taxon>Nematoda</taxon>
        <taxon>Chromadorea</taxon>
        <taxon>Rhabditida</taxon>
        <taxon>Tylenchina</taxon>
        <taxon>Panagrolaimomorpha</taxon>
        <taxon>Strongyloidoidea</taxon>
        <taxon>Strongyloididae</taxon>
        <taxon>Strongyloides</taxon>
    </lineage>
</organism>
<evidence type="ECO:0000313" key="3">
    <source>
        <dbReference type="Proteomes" id="UP000035680"/>
    </source>
</evidence>
<proteinExistence type="predicted"/>
<sequence length="153" mass="17302">MKSIALIFAFVFFINFLLVETLRNTKELVSEIENGEKHISSINNTVKVKSINSTSKDDSKSKKNKKKRKKRPSSKGQSYESRMLKTFEETIKNLTKNLADLMSIVKQKFDVAITIPPSKTTTSNKITTIPTTKKASKSPKKPKKSKSSKKFSK</sequence>
<feature type="signal peptide" evidence="2">
    <location>
        <begin position="1"/>
        <end position="21"/>
    </location>
</feature>
<feature type="region of interest" description="Disordered" evidence="1">
    <location>
        <begin position="117"/>
        <end position="153"/>
    </location>
</feature>
<accession>A0A0K0FQN3</accession>
<dbReference type="WBParaSite" id="SVE_1196300.1">
    <property type="protein sequence ID" value="SVE_1196300.1"/>
    <property type="gene ID" value="SVE_1196300"/>
</dbReference>
<dbReference type="AlphaFoldDB" id="A0A0K0FQN3"/>
<name>A0A0K0FQN3_STRVS</name>
<evidence type="ECO:0000313" key="4">
    <source>
        <dbReference type="WBParaSite" id="SVE_1196300.1"/>
    </source>
</evidence>
<feature type="compositionally biased region" description="Basic residues" evidence="1">
    <location>
        <begin position="134"/>
        <end position="153"/>
    </location>
</feature>
<evidence type="ECO:0000256" key="1">
    <source>
        <dbReference type="SAM" id="MobiDB-lite"/>
    </source>
</evidence>
<evidence type="ECO:0000256" key="2">
    <source>
        <dbReference type="SAM" id="SignalP"/>
    </source>
</evidence>
<reference evidence="3" key="1">
    <citation type="submission" date="2014-07" db="EMBL/GenBank/DDBJ databases">
        <authorList>
            <person name="Martin A.A"/>
            <person name="De Silva N."/>
        </authorList>
    </citation>
    <scope>NUCLEOTIDE SEQUENCE</scope>
</reference>
<protein>
    <submittedName>
        <fullName evidence="4">Uncharacterized protein</fullName>
    </submittedName>
</protein>
<dbReference type="Proteomes" id="UP000035680">
    <property type="component" value="Unassembled WGS sequence"/>
</dbReference>